<organism evidence="4 5">
    <name type="scientific">Mycena chlorophos</name>
    <name type="common">Agaric fungus</name>
    <name type="synonym">Agaricus chlorophos</name>
    <dbReference type="NCBI Taxonomy" id="658473"/>
    <lineage>
        <taxon>Eukaryota</taxon>
        <taxon>Fungi</taxon>
        <taxon>Dikarya</taxon>
        <taxon>Basidiomycota</taxon>
        <taxon>Agaricomycotina</taxon>
        <taxon>Agaricomycetes</taxon>
        <taxon>Agaricomycetidae</taxon>
        <taxon>Agaricales</taxon>
        <taxon>Marasmiineae</taxon>
        <taxon>Mycenaceae</taxon>
        <taxon>Mycena</taxon>
    </lineage>
</organism>
<proteinExistence type="predicted"/>
<dbReference type="Gene3D" id="1.10.10.60">
    <property type="entry name" value="Homeodomain-like"/>
    <property type="match status" value="1"/>
</dbReference>
<dbReference type="PANTHER" id="PTHR46791">
    <property type="entry name" value="EXPRESSED PROTEIN"/>
    <property type="match status" value="1"/>
</dbReference>
<dbReference type="InterPro" id="IPR058913">
    <property type="entry name" value="Integrase_dom_put"/>
</dbReference>
<dbReference type="InterPro" id="IPR009057">
    <property type="entry name" value="Homeodomain-like_sf"/>
</dbReference>
<keyword evidence="5" id="KW-1185">Reference proteome</keyword>
<sequence length="507" mass="57687">MPIDPFRAFLLEADRISMDAQFIVNSLPNADSGAAERAIHQLGAVAKILASLDEETLTEDERSAMLAALQHLIDPLQNFVDNPPPPINASIPTTRSGRPGRPRYQLDVPRVRQLHDLGATYEEIAEAMGVGRKTIYRHFTDAHIPTARPGYTEIDDDTLDELVAEIALNHPFVGSIIVAGHLEARGINLPRARVQDSLRRVDEMGMLVRWGGKLRRRVYRVRGANALWHHDANEKLRPWGFWVHGCIDGYSRLIVYLAVCSNKRKATVAELFKGAVAYMGWPSRMRGDYGTENNEVERLIIEHWGVAHRAYLRGRSRHNVRIERLWRDVRKDALETYRQIFSYLEANDLLDMENIIHSTCLYLVFANCIQTSLDSSREAWNHHRLRTEHQRTPTVLFELSREKAINAGYWTGDMGDELGEINEMYGVDPGRAAAEQDEPLDREEQPTEVREQRAAGLLVNDDEELQWAADLLEGFDLQRDDSNWGIDVYCEAVVLMTAKLASMANFE</sequence>
<feature type="compositionally biased region" description="Low complexity" evidence="2">
    <location>
        <begin position="92"/>
        <end position="103"/>
    </location>
</feature>
<dbReference type="Gene3D" id="3.30.420.10">
    <property type="entry name" value="Ribonuclease H-like superfamily/Ribonuclease H"/>
    <property type="match status" value="1"/>
</dbReference>
<feature type="region of interest" description="Disordered" evidence="2">
    <location>
        <begin position="83"/>
        <end position="103"/>
    </location>
</feature>
<keyword evidence="1" id="KW-0694">RNA-binding</keyword>
<accession>A0ABQ0L8R7</accession>
<evidence type="ECO:0000313" key="4">
    <source>
        <dbReference type="EMBL" id="GAT47367.1"/>
    </source>
</evidence>
<evidence type="ECO:0000256" key="1">
    <source>
        <dbReference type="ARBA" id="ARBA00022884"/>
    </source>
</evidence>
<feature type="domain" description="Integrase catalytic" evidence="3">
    <location>
        <begin position="219"/>
        <end position="401"/>
    </location>
</feature>
<evidence type="ECO:0000259" key="3">
    <source>
        <dbReference type="PROSITE" id="PS50994"/>
    </source>
</evidence>
<dbReference type="InterPro" id="IPR036397">
    <property type="entry name" value="RNaseH_sf"/>
</dbReference>
<dbReference type="PANTHER" id="PTHR46791:SF5">
    <property type="entry name" value="CLR5 DOMAIN-CONTAINING PROTEIN-RELATED"/>
    <property type="match status" value="1"/>
</dbReference>
<dbReference type="SUPFAM" id="SSF53098">
    <property type="entry name" value="Ribonuclease H-like"/>
    <property type="match status" value="1"/>
</dbReference>
<evidence type="ECO:0000313" key="5">
    <source>
        <dbReference type="Proteomes" id="UP000815677"/>
    </source>
</evidence>
<dbReference type="InterPro" id="IPR012337">
    <property type="entry name" value="RNaseH-like_sf"/>
</dbReference>
<dbReference type="InterPro" id="IPR001584">
    <property type="entry name" value="Integrase_cat-core"/>
</dbReference>
<dbReference type="SUPFAM" id="SSF46689">
    <property type="entry name" value="Homeodomain-like"/>
    <property type="match status" value="1"/>
</dbReference>
<dbReference type="Pfam" id="PF24764">
    <property type="entry name" value="rva_4"/>
    <property type="match status" value="1"/>
</dbReference>
<name>A0ABQ0L8R7_MYCCL</name>
<reference evidence="4" key="1">
    <citation type="submission" date="2014-09" db="EMBL/GenBank/DDBJ databases">
        <title>Genome sequence of the luminous mushroom Mycena chlorophos for searching fungal bioluminescence genes.</title>
        <authorList>
            <person name="Tanaka Y."/>
            <person name="Kasuga D."/>
            <person name="Oba Y."/>
            <person name="Hase S."/>
            <person name="Sato K."/>
            <person name="Oba Y."/>
            <person name="Sakakibara Y."/>
        </authorList>
    </citation>
    <scope>NUCLEOTIDE SEQUENCE</scope>
</reference>
<dbReference type="EMBL" id="DF843416">
    <property type="protein sequence ID" value="GAT47367.1"/>
    <property type="molecule type" value="Genomic_DNA"/>
</dbReference>
<evidence type="ECO:0000256" key="2">
    <source>
        <dbReference type="SAM" id="MobiDB-lite"/>
    </source>
</evidence>
<protein>
    <recommendedName>
        <fullName evidence="3">Integrase catalytic domain-containing protein</fullName>
    </recommendedName>
</protein>
<dbReference type="PROSITE" id="PS50994">
    <property type="entry name" value="INTEGRASE"/>
    <property type="match status" value="1"/>
</dbReference>
<dbReference type="Proteomes" id="UP000815677">
    <property type="component" value="Unassembled WGS sequence"/>
</dbReference>
<gene>
    <name evidence="4" type="ORF">MCHLO_04828</name>
</gene>